<organism evidence="1 2">
    <name type="scientific">Carpinus fangiana</name>
    <dbReference type="NCBI Taxonomy" id="176857"/>
    <lineage>
        <taxon>Eukaryota</taxon>
        <taxon>Viridiplantae</taxon>
        <taxon>Streptophyta</taxon>
        <taxon>Embryophyta</taxon>
        <taxon>Tracheophyta</taxon>
        <taxon>Spermatophyta</taxon>
        <taxon>Magnoliopsida</taxon>
        <taxon>eudicotyledons</taxon>
        <taxon>Gunneridae</taxon>
        <taxon>Pentapetalae</taxon>
        <taxon>rosids</taxon>
        <taxon>fabids</taxon>
        <taxon>Fagales</taxon>
        <taxon>Betulaceae</taxon>
        <taxon>Carpinus</taxon>
    </lineage>
</organism>
<accession>A0A5N6L0L5</accession>
<protein>
    <submittedName>
        <fullName evidence="1">Uncharacterized protein</fullName>
    </submittedName>
</protein>
<evidence type="ECO:0000313" key="2">
    <source>
        <dbReference type="Proteomes" id="UP000327013"/>
    </source>
</evidence>
<proteinExistence type="predicted"/>
<name>A0A5N6L0L5_9ROSI</name>
<dbReference type="AlphaFoldDB" id="A0A5N6L0L5"/>
<keyword evidence="2" id="KW-1185">Reference proteome</keyword>
<comment type="caution">
    <text evidence="1">The sequence shown here is derived from an EMBL/GenBank/DDBJ whole genome shotgun (WGS) entry which is preliminary data.</text>
</comment>
<sequence>MPPIKFTSNGIDATHERTRSKWVRLQSLQGGVIKREISLMPLTCKRRMLQGYYKQLDRDGFGAVLHWLASPPVVRLNPEKSSHVPVKGILIYA</sequence>
<dbReference type="EMBL" id="VIBQ01000033">
    <property type="protein sequence ID" value="KAB8424727.1"/>
    <property type="molecule type" value="Genomic_DNA"/>
</dbReference>
<reference evidence="1 2" key="1">
    <citation type="submission" date="2019-06" db="EMBL/GenBank/DDBJ databases">
        <title>A chromosomal-level reference genome of Carpinus fangiana (Coryloideae, Betulaceae).</title>
        <authorList>
            <person name="Yang X."/>
            <person name="Wang Z."/>
            <person name="Zhang L."/>
            <person name="Hao G."/>
            <person name="Liu J."/>
            <person name="Yang Y."/>
        </authorList>
    </citation>
    <scope>NUCLEOTIDE SEQUENCE [LARGE SCALE GENOMIC DNA]</scope>
    <source>
        <strain evidence="1">Cfa_2016G</strain>
        <tissue evidence="1">Leaf</tissue>
    </source>
</reference>
<evidence type="ECO:0000313" key="1">
    <source>
        <dbReference type="EMBL" id="KAB8424727.1"/>
    </source>
</evidence>
<gene>
    <name evidence="1" type="ORF">FH972_024987</name>
</gene>
<dbReference type="Proteomes" id="UP000327013">
    <property type="component" value="Unassembled WGS sequence"/>
</dbReference>